<dbReference type="GO" id="GO:0016787">
    <property type="term" value="F:hydrolase activity"/>
    <property type="evidence" value="ECO:0007669"/>
    <property type="project" value="UniProtKB-KW"/>
</dbReference>
<reference evidence="1 2" key="1">
    <citation type="journal article" date="2018" name="Front. Plant Sci.">
        <title>Red Clover (Trifolium pratense) and Zigzag Clover (T. medium) - A Picture of Genomic Similarities and Differences.</title>
        <authorList>
            <person name="Dluhosova J."/>
            <person name="Istvanek J."/>
            <person name="Nedelnik J."/>
            <person name="Repkova J."/>
        </authorList>
    </citation>
    <scope>NUCLEOTIDE SEQUENCE [LARGE SCALE GENOMIC DNA]</scope>
    <source>
        <strain evidence="2">cv. 10/8</strain>
        <tissue evidence="1">Leaf</tissue>
    </source>
</reference>
<evidence type="ECO:0000313" key="2">
    <source>
        <dbReference type="Proteomes" id="UP000265520"/>
    </source>
</evidence>
<protein>
    <submittedName>
        <fullName evidence="1">Abhydrolase domain-containing protein 4-like</fullName>
    </submittedName>
</protein>
<dbReference type="AlphaFoldDB" id="A0A392RK63"/>
<comment type="caution">
    <text evidence="1">The sequence shown here is derived from an EMBL/GenBank/DDBJ whole genome shotgun (WGS) entry which is preliminary data.</text>
</comment>
<evidence type="ECO:0000313" key="1">
    <source>
        <dbReference type="EMBL" id="MCI36562.1"/>
    </source>
</evidence>
<sequence length="55" mass="6149">KHMKVPCEIIRVPQSGHFVFIENPSGFHSAVFYACRRFLSPDLDSESLPEGLTSA</sequence>
<proteinExistence type="predicted"/>
<accession>A0A392RK63</accession>
<feature type="non-terminal residue" evidence="1">
    <location>
        <position position="1"/>
    </location>
</feature>
<name>A0A392RK63_9FABA</name>
<keyword evidence="1" id="KW-0378">Hydrolase</keyword>
<dbReference type="EMBL" id="LXQA010234968">
    <property type="protein sequence ID" value="MCI36562.1"/>
    <property type="molecule type" value="Genomic_DNA"/>
</dbReference>
<organism evidence="1 2">
    <name type="scientific">Trifolium medium</name>
    <dbReference type="NCBI Taxonomy" id="97028"/>
    <lineage>
        <taxon>Eukaryota</taxon>
        <taxon>Viridiplantae</taxon>
        <taxon>Streptophyta</taxon>
        <taxon>Embryophyta</taxon>
        <taxon>Tracheophyta</taxon>
        <taxon>Spermatophyta</taxon>
        <taxon>Magnoliopsida</taxon>
        <taxon>eudicotyledons</taxon>
        <taxon>Gunneridae</taxon>
        <taxon>Pentapetalae</taxon>
        <taxon>rosids</taxon>
        <taxon>fabids</taxon>
        <taxon>Fabales</taxon>
        <taxon>Fabaceae</taxon>
        <taxon>Papilionoideae</taxon>
        <taxon>50 kb inversion clade</taxon>
        <taxon>NPAAA clade</taxon>
        <taxon>Hologalegina</taxon>
        <taxon>IRL clade</taxon>
        <taxon>Trifolieae</taxon>
        <taxon>Trifolium</taxon>
    </lineage>
</organism>
<dbReference type="Proteomes" id="UP000265520">
    <property type="component" value="Unassembled WGS sequence"/>
</dbReference>
<keyword evidence="2" id="KW-1185">Reference proteome</keyword>